<keyword evidence="3" id="KW-1185">Reference proteome</keyword>
<accession>A0ABX8FU40</accession>
<name>A0ABX8FU40_9ACTN</name>
<evidence type="ECO:0000313" key="2">
    <source>
        <dbReference type="EMBL" id="QWB24718.1"/>
    </source>
</evidence>
<sequence>MKPAFDLRTAVWRKSSYCDGGANNCLEVAGSCPGVVPVRDSKLPYSPVLVFGASPWALFLAHVTK</sequence>
<feature type="domain" description="DUF397" evidence="1">
    <location>
        <begin position="10"/>
        <end position="63"/>
    </location>
</feature>
<protein>
    <submittedName>
        <fullName evidence="2">DUF397 domain-containing protein</fullName>
    </submittedName>
</protein>
<dbReference type="Proteomes" id="UP000679629">
    <property type="component" value="Chromosome"/>
</dbReference>
<dbReference type="Pfam" id="PF04149">
    <property type="entry name" value="DUF397"/>
    <property type="match status" value="1"/>
</dbReference>
<organism evidence="2 3">
    <name type="scientific">Streptomyces koelreuteriae</name>
    <dbReference type="NCBI Taxonomy" id="2838015"/>
    <lineage>
        <taxon>Bacteria</taxon>
        <taxon>Bacillati</taxon>
        <taxon>Actinomycetota</taxon>
        <taxon>Actinomycetes</taxon>
        <taxon>Kitasatosporales</taxon>
        <taxon>Streptomycetaceae</taxon>
        <taxon>Streptomyces</taxon>
    </lineage>
</organism>
<dbReference type="EMBL" id="CP075896">
    <property type="protein sequence ID" value="QWB24718.1"/>
    <property type="molecule type" value="Genomic_DNA"/>
</dbReference>
<proteinExistence type="predicted"/>
<reference evidence="3" key="1">
    <citation type="submission" date="2021-05" db="EMBL/GenBank/DDBJ databases">
        <title>Direct Submission.</title>
        <authorList>
            <person name="Li K."/>
            <person name="Gao J."/>
        </authorList>
    </citation>
    <scope>NUCLEOTIDE SEQUENCE [LARGE SCALE GENOMIC DNA]</scope>
    <source>
        <strain evidence="3">MG62</strain>
    </source>
</reference>
<dbReference type="InterPro" id="IPR007278">
    <property type="entry name" value="DUF397"/>
</dbReference>
<gene>
    <name evidence="2" type="ORF">KJK29_20240</name>
</gene>
<evidence type="ECO:0000259" key="1">
    <source>
        <dbReference type="Pfam" id="PF04149"/>
    </source>
</evidence>
<dbReference type="RefSeq" id="WP_215120558.1">
    <property type="nucleotide sequence ID" value="NZ_CP075896.1"/>
</dbReference>
<evidence type="ECO:0000313" key="3">
    <source>
        <dbReference type="Proteomes" id="UP000679629"/>
    </source>
</evidence>